<dbReference type="RefSeq" id="WP_014500281.1">
    <property type="nucleotide sequence ID" value="NC_017262.1"/>
</dbReference>
<evidence type="ECO:0000256" key="4">
    <source>
        <dbReference type="ARBA" id="ARBA00023136"/>
    </source>
</evidence>
<proteinExistence type="predicted"/>
<gene>
    <name evidence="7" type="ordered locus">Zmob_0013</name>
</gene>
<keyword evidence="4 6" id="KW-0472">Membrane</keyword>
<evidence type="ECO:0000256" key="1">
    <source>
        <dbReference type="ARBA" id="ARBA00004167"/>
    </source>
</evidence>
<evidence type="ECO:0008006" key="9">
    <source>
        <dbReference type="Google" id="ProtNLM"/>
    </source>
</evidence>
<organism evidence="7 8">
    <name type="scientific">Zymomonas mobilis subsp. mobilis (strain ATCC 10988 / DSM 424 / LMG 404 / NCIMB 8938 / NRRL B-806 / ZM1)</name>
    <dbReference type="NCBI Taxonomy" id="555217"/>
    <lineage>
        <taxon>Bacteria</taxon>
        <taxon>Pseudomonadati</taxon>
        <taxon>Pseudomonadota</taxon>
        <taxon>Alphaproteobacteria</taxon>
        <taxon>Sphingomonadales</taxon>
        <taxon>Zymomonadaceae</taxon>
        <taxon>Zymomonas</taxon>
    </lineage>
</organism>
<dbReference type="Pfam" id="PF04228">
    <property type="entry name" value="Zn_peptidase"/>
    <property type="match status" value="1"/>
</dbReference>
<evidence type="ECO:0000256" key="5">
    <source>
        <dbReference type="SAM" id="MobiDB-lite"/>
    </source>
</evidence>
<feature type="region of interest" description="Disordered" evidence="5">
    <location>
        <begin position="1"/>
        <end position="23"/>
    </location>
</feature>
<dbReference type="KEGG" id="zmm:Zmob_0013"/>
<evidence type="ECO:0000313" key="7">
    <source>
        <dbReference type="EMBL" id="AEH61870.1"/>
    </source>
</evidence>
<keyword evidence="3 6" id="KW-1133">Transmembrane helix</keyword>
<reference evidence="7 8" key="1">
    <citation type="journal article" date="2011" name="J. Bacteriol.">
        <title>Genome sequence of the ethanol-producing Zymomonas mobilis subsp. mobilis lectotype strain ATCC 10988.</title>
        <authorList>
            <person name="Pappas K.M."/>
            <person name="Kouvelis V.N."/>
            <person name="Saunders E."/>
            <person name="Brettin T.S."/>
            <person name="Bruce D."/>
            <person name="Detter C."/>
            <person name="Balakireva M."/>
            <person name="Han C.S."/>
            <person name="Savvakis G."/>
            <person name="Kyrpides N.C."/>
            <person name="Typas M.A."/>
        </authorList>
    </citation>
    <scope>NUCLEOTIDE SEQUENCE [LARGE SCALE GENOMIC DNA]</scope>
    <source>
        <strain evidence="8">ATCC 10988 / DSM 424 / CCUG 17860 / LMG 404 / NCIMB 8938 / NRRL B-806 / ZM1</strain>
    </source>
</reference>
<protein>
    <recommendedName>
        <fullName evidence="9">Metalloprotease</fullName>
    </recommendedName>
</protein>
<dbReference type="Proteomes" id="UP000001494">
    <property type="component" value="Chromosome"/>
</dbReference>
<feature type="compositionally biased region" description="Basic and acidic residues" evidence="5">
    <location>
        <begin position="1"/>
        <end position="10"/>
    </location>
</feature>
<evidence type="ECO:0000256" key="3">
    <source>
        <dbReference type="ARBA" id="ARBA00022989"/>
    </source>
</evidence>
<accession>A0A0H3FVS8</accession>
<dbReference type="AlphaFoldDB" id="A0A0H3FVS8"/>
<evidence type="ECO:0000256" key="2">
    <source>
        <dbReference type="ARBA" id="ARBA00022692"/>
    </source>
</evidence>
<dbReference type="GO" id="GO:0016020">
    <property type="term" value="C:membrane"/>
    <property type="evidence" value="ECO:0007669"/>
    <property type="project" value="UniProtKB-SubCell"/>
</dbReference>
<dbReference type="PANTHER" id="PTHR30168">
    <property type="entry name" value="PUTATIVE MEMBRANE PROTEIN YPFJ"/>
    <property type="match status" value="1"/>
</dbReference>
<evidence type="ECO:0000313" key="8">
    <source>
        <dbReference type="Proteomes" id="UP000001494"/>
    </source>
</evidence>
<keyword evidence="2 6" id="KW-0812">Transmembrane</keyword>
<dbReference type="OrthoDB" id="9774900at2"/>
<comment type="subcellular location">
    <subcellularLocation>
        <location evidence="1">Membrane</location>
        <topology evidence="1">Single-pass membrane protein</topology>
    </subcellularLocation>
</comment>
<dbReference type="PANTHER" id="PTHR30168:SF0">
    <property type="entry name" value="INNER MEMBRANE PROTEIN"/>
    <property type="match status" value="1"/>
</dbReference>
<evidence type="ECO:0000256" key="6">
    <source>
        <dbReference type="SAM" id="Phobius"/>
    </source>
</evidence>
<dbReference type="InterPro" id="IPR007343">
    <property type="entry name" value="Uncharacterised_pept_Zn_put"/>
</dbReference>
<dbReference type="EMBL" id="CP002850">
    <property type="protein sequence ID" value="AEH61870.1"/>
    <property type="molecule type" value="Genomic_DNA"/>
</dbReference>
<sequence length="306" mass="33119">MRLDDYRSSDNVEDERGEDFSGGNNGGGGGFNLISGLLGFVLGRFGIGGVIVLVIICFIFKINPLGFIGGGSSTQPAMAPHQVHSVRSAQQACQLNAASLFSCRVLASTEDTWGKIFADAGKKYKPTTLVFYSQRGRSGCGAAESAMGPFYCPADQRVYLDTDFYNELVNRFHASGDFAQAYVIAHEVGHHVQDLMGLSDQIREQQANVGKAAANALQVRMELQADCYAGVWAAHNRDRIEEGDVEEGMRAAQAIGDDTLEKAAGMRPVPESFTHGTSAERMRWLKRGIDSGDPAVCDTFHHDIDS</sequence>
<name>A0A0H3FVS8_ZYMMA</name>
<feature type="transmembrane region" description="Helical" evidence="6">
    <location>
        <begin position="33"/>
        <end position="60"/>
    </location>
</feature>
<dbReference type="HOGENOM" id="CLU_059329_0_0_5"/>
<dbReference type="eggNOG" id="COG2321">
    <property type="taxonomic scope" value="Bacteria"/>
</dbReference>